<organism evidence="3 4">
    <name type="scientific">Diaphorina citri</name>
    <name type="common">Asian citrus psyllid</name>
    <dbReference type="NCBI Taxonomy" id="121845"/>
    <lineage>
        <taxon>Eukaryota</taxon>
        <taxon>Metazoa</taxon>
        <taxon>Ecdysozoa</taxon>
        <taxon>Arthropoda</taxon>
        <taxon>Hexapoda</taxon>
        <taxon>Insecta</taxon>
        <taxon>Pterygota</taxon>
        <taxon>Neoptera</taxon>
        <taxon>Paraneoptera</taxon>
        <taxon>Hemiptera</taxon>
        <taxon>Sternorrhyncha</taxon>
        <taxon>Psylloidea</taxon>
        <taxon>Psyllidae</taxon>
        <taxon>Diaphorininae</taxon>
        <taxon>Diaphorina</taxon>
    </lineage>
</organism>
<dbReference type="Proteomes" id="UP000079169">
    <property type="component" value="Unplaced"/>
</dbReference>
<keyword evidence="2" id="KW-1133">Transmembrane helix</keyword>
<feature type="compositionally biased region" description="Acidic residues" evidence="1">
    <location>
        <begin position="327"/>
        <end position="360"/>
    </location>
</feature>
<protein>
    <submittedName>
        <fullName evidence="4">Glutamic acid-rich protein-like isoform X1</fullName>
    </submittedName>
</protein>
<feature type="compositionally biased region" description="Basic and acidic residues" evidence="1">
    <location>
        <begin position="168"/>
        <end position="184"/>
    </location>
</feature>
<feature type="compositionally biased region" description="Basic and acidic residues" evidence="1">
    <location>
        <begin position="231"/>
        <end position="285"/>
    </location>
</feature>
<gene>
    <name evidence="4" type="primary">LOC103513638</name>
</gene>
<feature type="transmembrane region" description="Helical" evidence="2">
    <location>
        <begin position="397"/>
        <end position="420"/>
    </location>
</feature>
<sequence>MINRDFIKSNSMESIKQPKERKLEKSIKVNSQDCKICRAIKEKNMKRNKTRPKCEHCMSCKVKKNNDIGKPEKEYSNNKMSKKVLNRNYYCSSSNDNEVGEKKCLPKQRPTTCHPEECIRKIKELLQSIEPSTSSKGYQMCREQNDMRKRKRDHDECEKSHQVNTKRKNPENNRRSHEDDKDTQTRGSCKKPHNPDKSGNRKCSDTEILTKPSKSKGKGKSKTAKKKKKDTSKGKCQKDLKIKSKVHEEETSKKCNHDKNRKESREKKDRRSNCDTNEDIEHCESDDNDQDTNSDDDDLEETEQNDEQDMDNGTEDEELNEYKNNEEELLNNEDEEDDDDADLETPETENTSDVDEASDCENSDKTLSIVKRILNKLGFKNRSFVDVDTVKRSSPDLTILALLIIILIILAVIFVTVRIFNRKHDIAIDSQGEFQVVKMDIGQKYETCLCCNPQSHANHNVQQLYFCREKMNDPNTGSFSTVLKALYLPDQNSYQKLSQTSLYSSLTPELNDEEKCARKILHGKRHIKSSNDLHKSKK</sequence>
<dbReference type="RefSeq" id="XP_026682590.1">
    <property type="nucleotide sequence ID" value="XM_026826789.1"/>
</dbReference>
<keyword evidence="2" id="KW-0812">Transmembrane</keyword>
<feature type="compositionally biased region" description="Acidic residues" evidence="1">
    <location>
        <begin position="286"/>
        <end position="319"/>
    </location>
</feature>
<feature type="compositionally biased region" description="Basic residues" evidence="1">
    <location>
        <begin position="213"/>
        <end position="230"/>
    </location>
</feature>
<keyword evidence="3" id="KW-1185">Reference proteome</keyword>
<feature type="compositionally biased region" description="Basic and acidic residues" evidence="1">
    <location>
        <begin position="193"/>
        <end position="205"/>
    </location>
</feature>
<accession>A0A3Q0J799</accession>
<keyword evidence="2" id="KW-0472">Membrane</keyword>
<feature type="region of interest" description="Disordered" evidence="1">
    <location>
        <begin position="129"/>
        <end position="360"/>
    </location>
</feature>
<name>A0A3Q0J799_DIACI</name>
<evidence type="ECO:0000256" key="2">
    <source>
        <dbReference type="SAM" id="Phobius"/>
    </source>
</evidence>
<evidence type="ECO:0000256" key="1">
    <source>
        <dbReference type="SAM" id="MobiDB-lite"/>
    </source>
</evidence>
<dbReference type="AlphaFoldDB" id="A0A3Q0J799"/>
<reference evidence="4" key="1">
    <citation type="submission" date="2025-08" db="UniProtKB">
        <authorList>
            <consortium name="RefSeq"/>
        </authorList>
    </citation>
    <scope>IDENTIFICATION</scope>
</reference>
<evidence type="ECO:0000313" key="4">
    <source>
        <dbReference type="RefSeq" id="XP_026682590.1"/>
    </source>
</evidence>
<proteinExistence type="predicted"/>
<dbReference type="PaxDb" id="121845-A0A3Q0J799"/>
<feature type="region of interest" description="Disordered" evidence="1">
    <location>
        <begin position="1"/>
        <end position="24"/>
    </location>
</feature>
<evidence type="ECO:0000313" key="3">
    <source>
        <dbReference type="Proteomes" id="UP000079169"/>
    </source>
</evidence>
<feature type="compositionally biased region" description="Basic and acidic residues" evidence="1">
    <location>
        <begin position="143"/>
        <end position="161"/>
    </location>
</feature>
<dbReference type="GeneID" id="103513638"/>